<evidence type="ECO:0000256" key="1">
    <source>
        <dbReference type="ARBA" id="ARBA00022737"/>
    </source>
</evidence>
<dbReference type="PRINTS" id="PR00633">
    <property type="entry name" value="RCCNDNSATION"/>
</dbReference>
<keyword evidence="5" id="KW-1185">Reference proteome</keyword>
<feature type="repeat" description="RCC1" evidence="2">
    <location>
        <begin position="1"/>
        <end position="58"/>
    </location>
</feature>
<protein>
    <recommendedName>
        <fullName evidence="3">RCC1-like domain-containing protein</fullName>
    </recommendedName>
</protein>
<evidence type="ECO:0000313" key="4">
    <source>
        <dbReference type="EMBL" id="KAK4019359.1"/>
    </source>
</evidence>
<dbReference type="Proteomes" id="UP001234178">
    <property type="component" value="Unassembled WGS sequence"/>
</dbReference>
<dbReference type="InterPro" id="IPR009091">
    <property type="entry name" value="RCC1/BLIP-II"/>
</dbReference>
<name>A0ABR0A316_9CRUS</name>
<dbReference type="Gene3D" id="2.130.10.30">
    <property type="entry name" value="Regulator of chromosome condensation 1/beta-lactamase-inhibitor protein II"/>
    <property type="match status" value="2"/>
</dbReference>
<dbReference type="PANTHER" id="PTHR22870:SF466">
    <property type="entry name" value="ANKYRIN REPEAT-CONTAINING PROTEIN"/>
    <property type="match status" value="1"/>
</dbReference>
<reference evidence="4 5" key="1">
    <citation type="journal article" date="2023" name="Nucleic Acids Res.">
        <title>The hologenome of Daphnia magna reveals possible DNA methylation and microbiome-mediated evolution of the host genome.</title>
        <authorList>
            <person name="Chaturvedi A."/>
            <person name="Li X."/>
            <person name="Dhandapani V."/>
            <person name="Marshall H."/>
            <person name="Kissane S."/>
            <person name="Cuenca-Cambronero M."/>
            <person name="Asole G."/>
            <person name="Calvet F."/>
            <person name="Ruiz-Romero M."/>
            <person name="Marangio P."/>
            <person name="Guigo R."/>
            <person name="Rago D."/>
            <person name="Mirbahai L."/>
            <person name="Eastwood N."/>
            <person name="Colbourne J.K."/>
            <person name="Zhou J."/>
            <person name="Mallon E."/>
            <person name="Orsini L."/>
        </authorList>
    </citation>
    <scope>NUCLEOTIDE SEQUENCE [LARGE SCALE GENOMIC DNA]</scope>
    <source>
        <strain evidence="4">LRV0_1</strain>
    </source>
</reference>
<accession>A0ABR0A316</accession>
<sequence length="341" mass="36786">MQLFAWGTNSHGQLGQGYESELVSVPTLTALPEELENAIAHNCQITGGGNHSIISSNGRIWGTGFNNVGQLCSIEKKSISFFSEIHTLTSRNITSVACGWDFSLFLAADGTLYGCGSSSFGQLGILSNETVNLTELQNTGTHPFSQVSAGLRNSVAVTSNGYLQVWGSEKYVKQVSGLSAVVKVSCGQQHIVALNTLNQLIAWGTNNHGQCGQERLKHIQYPSAIEWDEANGKILDVVSGWTHCMVLTDRQQVYTWGRNTYGQLGRASLTNTFRPEKIPELEGITSIAAGSEHSMALDKLGQVWAWGWNEHGSIGNGSVENQFRPVRSIGAGAGHSFAIVE</sequence>
<dbReference type="Pfam" id="PF25390">
    <property type="entry name" value="WD40_RLD"/>
    <property type="match status" value="1"/>
</dbReference>
<evidence type="ECO:0000313" key="5">
    <source>
        <dbReference type="Proteomes" id="UP001234178"/>
    </source>
</evidence>
<comment type="caution">
    <text evidence="4">The sequence shown here is derived from an EMBL/GenBank/DDBJ whole genome shotgun (WGS) entry which is preliminary data.</text>
</comment>
<proteinExistence type="predicted"/>
<dbReference type="InterPro" id="IPR000408">
    <property type="entry name" value="Reg_chr_condens"/>
</dbReference>
<dbReference type="SUPFAM" id="SSF50985">
    <property type="entry name" value="RCC1/BLIP-II"/>
    <property type="match status" value="1"/>
</dbReference>
<dbReference type="EMBL" id="JAOYFB010000036">
    <property type="protein sequence ID" value="KAK4019359.1"/>
    <property type="molecule type" value="Genomic_DNA"/>
</dbReference>
<dbReference type="PROSITE" id="PS50012">
    <property type="entry name" value="RCC1_3"/>
    <property type="match status" value="6"/>
</dbReference>
<feature type="repeat" description="RCC1" evidence="2">
    <location>
        <begin position="110"/>
        <end position="160"/>
    </location>
</feature>
<dbReference type="InterPro" id="IPR051210">
    <property type="entry name" value="Ub_ligase/GEF_domain"/>
</dbReference>
<dbReference type="PROSITE" id="PS00626">
    <property type="entry name" value="RCC1_2"/>
    <property type="match status" value="2"/>
</dbReference>
<evidence type="ECO:0000256" key="2">
    <source>
        <dbReference type="PROSITE-ProRule" id="PRU00235"/>
    </source>
</evidence>
<dbReference type="PANTHER" id="PTHR22870">
    <property type="entry name" value="REGULATOR OF CHROMOSOME CONDENSATION"/>
    <property type="match status" value="1"/>
</dbReference>
<feature type="repeat" description="RCC1" evidence="2">
    <location>
        <begin position="301"/>
        <end position="341"/>
    </location>
</feature>
<dbReference type="InterPro" id="IPR058923">
    <property type="entry name" value="RCC1-like_dom"/>
</dbReference>
<feature type="repeat" description="RCC1" evidence="2">
    <location>
        <begin position="58"/>
        <end position="109"/>
    </location>
</feature>
<gene>
    <name evidence="4" type="ORF">OUZ56_001383</name>
</gene>
<evidence type="ECO:0000259" key="3">
    <source>
        <dbReference type="Pfam" id="PF25390"/>
    </source>
</evidence>
<organism evidence="4 5">
    <name type="scientific">Daphnia magna</name>
    <dbReference type="NCBI Taxonomy" id="35525"/>
    <lineage>
        <taxon>Eukaryota</taxon>
        <taxon>Metazoa</taxon>
        <taxon>Ecdysozoa</taxon>
        <taxon>Arthropoda</taxon>
        <taxon>Crustacea</taxon>
        <taxon>Branchiopoda</taxon>
        <taxon>Diplostraca</taxon>
        <taxon>Cladocera</taxon>
        <taxon>Anomopoda</taxon>
        <taxon>Daphniidae</taxon>
        <taxon>Daphnia</taxon>
    </lineage>
</organism>
<keyword evidence="1" id="KW-0677">Repeat</keyword>
<feature type="repeat" description="RCC1" evidence="2">
    <location>
        <begin position="198"/>
        <end position="250"/>
    </location>
</feature>
<feature type="repeat" description="RCC1" evidence="2">
    <location>
        <begin position="251"/>
        <end position="300"/>
    </location>
</feature>
<feature type="domain" description="RCC1-like" evidence="3">
    <location>
        <begin position="2"/>
        <end position="337"/>
    </location>
</feature>